<dbReference type="EMBL" id="VTPC01066663">
    <property type="protein sequence ID" value="KAF2889453.1"/>
    <property type="molecule type" value="Genomic_DNA"/>
</dbReference>
<reference evidence="1" key="1">
    <citation type="submission" date="2019-08" db="EMBL/GenBank/DDBJ databases">
        <title>The genome of the North American firefly Photinus pyralis.</title>
        <authorList>
            <consortium name="Photinus pyralis genome working group"/>
            <person name="Fallon T.R."/>
            <person name="Sander Lower S.E."/>
            <person name="Weng J.-K."/>
        </authorList>
    </citation>
    <scope>NUCLEOTIDE SEQUENCE</scope>
    <source>
        <strain evidence="1">TRF0915ILg1</strain>
        <tissue evidence="1">Whole body</tissue>
    </source>
</reference>
<dbReference type="OrthoDB" id="7383979at2759"/>
<dbReference type="Proteomes" id="UP000801492">
    <property type="component" value="Unassembled WGS sequence"/>
</dbReference>
<dbReference type="AlphaFoldDB" id="A0A8K0G8M2"/>
<proteinExistence type="predicted"/>
<accession>A0A8K0G8M2</accession>
<evidence type="ECO:0000313" key="1">
    <source>
        <dbReference type="EMBL" id="KAF2889453.1"/>
    </source>
</evidence>
<evidence type="ECO:0000313" key="2">
    <source>
        <dbReference type="Proteomes" id="UP000801492"/>
    </source>
</evidence>
<gene>
    <name evidence="1" type="ORF">ILUMI_16720</name>
</gene>
<comment type="caution">
    <text evidence="1">The sequence shown here is derived from an EMBL/GenBank/DDBJ whole genome shotgun (WGS) entry which is preliminary data.</text>
</comment>
<name>A0A8K0G8M2_IGNLU</name>
<evidence type="ECO:0008006" key="3">
    <source>
        <dbReference type="Google" id="ProtNLM"/>
    </source>
</evidence>
<protein>
    <recommendedName>
        <fullName evidence="3">HTH CENPB-type domain-containing protein</fullName>
    </recommendedName>
</protein>
<organism evidence="1 2">
    <name type="scientific">Ignelater luminosus</name>
    <name type="common">Cucubano</name>
    <name type="synonym">Pyrophorus luminosus</name>
    <dbReference type="NCBI Taxonomy" id="2038154"/>
    <lineage>
        <taxon>Eukaryota</taxon>
        <taxon>Metazoa</taxon>
        <taxon>Ecdysozoa</taxon>
        <taxon>Arthropoda</taxon>
        <taxon>Hexapoda</taxon>
        <taxon>Insecta</taxon>
        <taxon>Pterygota</taxon>
        <taxon>Neoptera</taxon>
        <taxon>Endopterygota</taxon>
        <taxon>Coleoptera</taxon>
        <taxon>Polyphaga</taxon>
        <taxon>Elateriformia</taxon>
        <taxon>Elateroidea</taxon>
        <taxon>Elateridae</taxon>
        <taxon>Agrypninae</taxon>
        <taxon>Pyrophorini</taxon>
        <taxon>Ignelater</taxon>
    </lineage>
</organism>
<keyword evidence="2" id="KW-1185">Reference proteome</keyword>
<sequence>MRTYKRKSRRSSISSQQLNAAAKEFNIKQITLTRFIKKLKSESGTLSMGYAASRQVFSSEQEDSLKNYLSQMESIVYGYSPKDVRRLAYECAVKFRIKIPVTWTINKMVEKEWLMMFLKRNLI</sequence>